<dbReference type="Proteomes" id="UP000233556">
    <property type="component" value="Unassembled WGS sequence"/>
</dbReference>
<evidence type="ECO:0000256" key="1">
    <source>
        <dbReference type="SAM" id="MobiDB-lite"/>
    </source>
</evidence>
<keyword evidence="3" id="KW-1185">Reference proteome</keyword>
<sequence>MRRFGADYREKLGELRVWEASSKVWTQPLPGHGQVDIDLPGVQEIRRLARLTRTILHISDERADGGLGINRQEGTDSGGGVGREAPPSYPGPDFPSSGAGVCCFSSALAACGS</sequence>
<reference evidence="3" key="1">
    <citation type="submission" date="2017-11" db="EMBL/GenBank/DDBJ databases">
        <authorList>
            <person name="Lima N.C."/>
            <person name="Parody-Merino A.M."/>
            <person name="Battley P.F."/>
            <person name="Fidler A.E."/>
            <person name="Prosdocimi F."/>
        </authorList>
    </citation>
    <scope>NUCLEOTIDE SEQUENCE [LARGE SCALE GENOMIC DNA]</scope>
</reference>
<protein>
    <submittedName>
        <fullName evidence="2">Uncharacterized protein</fullName>
    </submittedName>
</protein>
<feature type="region of interest" description="Disordered" evidence="1">
    <location>
        <begin position="64"/>
        <end position="93"/>
    </location>
</feature>
<evidence type="ECO:0000313" key="2">
    <source>
        <dbReference type="EMBL" id="PKU37782.1"/>
    </source>
</evidence>
<accession>A0A2I0TVH8</accession>
<reference evidence="3" key="2">
    <citation type="submission" date="2017-12" db="EMBL/GenBank/DDBJ databases">
        <title>Genome sequence of the Bar-tailed Godwit (Limosa lapponica baueri).</title>
        <authorList>
            <person name="Lima N.C.B."/>
            <person name="Parody-Merino A.M."/>
            <person name="Battley P.F."/>
            <person name="Fidler A.E."/>
            <person name="Prosdocimi F."/>
        </authorList>
    </citation>
    <scope>NUCLEOTIDE SEQUENCE [LARGE SCALE GENOMIC DNA]</scope>
</reference>
<name>A0A2I0TVH8_LIMLA</name>
<gene>
    <name evidence="2" type="ORF">llap_11915</name>
</gene>
<dbReference type="EMBL" id="KZ506990">
    <property type="protein sequence ID" value="PKU37782.1"/>
    <property type="molecule type" value="Genomic_DNA"/>
</dbReference>
<organism evidence="2 3">
    <name type="scientific">Limosa lapponica baueri</name>
    <dbReference type="NCBI Taxonomy" id="1758121"/>
    <lineage>
        <taxon>Eukaryota</taxon>
        <taxon>Metazoa</taxon>
        <taxon>Chordata</taxon>
        <taxon>Craniata</taxon>
        <taxon>Vertebrata</taxon>
        <taxon>Euteleostomi</taxon>
        <taxon>Archelosauria</taxon>
        <taxon>Archosauria</taxon>
        <taxon>Dinosauria</taxon>
        <taxon>Saurischia</taxon>
        <taxon>Theropoda</taxon>
        <taxon>Coelurosauria</taxon>
        <taxon>Aves</taxon>
        <taxon>Neognathae</taxon>
        <taxon>Neoaves</taxon>
        <taxon>Charadriiformes</taxon>
        <taxon>Scolopacidae</taxon>
        <taxon>Limosa</taxon>
    </lineage>
</organism>
<evidence type="ECO:0000313" key="3">
    <source>
        <dbReference type="Proteomes" id="UP000233556"/>
    </source>
</evidence>
<dbReference type="AlphaFoldDB" id="A0A2I0TVH8"/>
<proteinExistence type="predicted"/>